<dbReference type="InterPro" id="IPR036508">
    <property type="entry name" value="Chitin-bd_dom_sf"/>
</dbReference>
<evidence type="ECO:0000313" key="3">
    <source>
        <dbReference type="Proteomes" id="UP001652661"/>
    </source>
</evidence>
<evidence type="ECO:0000259" key="2">
    <source>
        <dbReference type="PROSITE" id="PS50940"/>
    </source>
</evidence>
<dbReference type="InterPro" id="IPR002557">
    <property type="entry name" value="Chitin-bd_dom"/>
</dbReference>
<feature type="signal peptide" evidence="1">
    <location>
        <begin position="1"/>
        <end position="22"/>
    </location>
</feature>
<dbReference type="PROSITE" id="PS50940">
    <property type="entry name" value="CHIT_BIND_II"/>
    <property type="match status" value="1"/>
</dbReference>
<reference evidence="3" key="1">
    <citation type="submission" date="2025-05" db="UniProtKB">
        <authorList>
            <consortium name="RefSeq"/>
        </authorList>
    </citation>
    <scope>NUCLEOTIDE SEQUENCE [LARGE SCALE GENOMIC DNA]</scope>
    <source>
        <strain evidence="3">14028-0561.14</strain>
    </source>
</reference>
<gene>
    <name evidence="4" type="primary">Peritrophin-15b</name>
</gene>
<dbReference type="PANTHER" id="PTHR20987">
    <property type="entry name" value="CHITIN-BINDING TYPE-2 DOMAIN-CONTAINING PROTEIN-RELATED"/>
    <property type="match status" value="1"/>
</dbReference>
<sequence length="97" mass="10813">MKTGKLYSVVLLFLALFAAVYADQACNPDGDGMPDCTGRSGQVSRDNWDPTHYWECDNTGVAVLTACESQTGFDPKTGKCIPWSTWQWYEPCPQIEQ</sequence>
<feature type="chain" id="PRO_5045943917" evidence="1">
    <location>
        <begin position="23"/>
        <end position="97"/>
    </location>
</feature>
<proteinExistence type="predicted"/>
<dbReference type="RefSeq" id="XP_070145173.1">
    <property type="nucleotide sequence ID" value="XM_070289072.1"/>
</dbReference>
<accession>A0ABM4GR21</accession>
<feature type="domain" description="Chitin-binding type-2" evidence="2">
    <location>
        <begin position="33"/>
        <end position="94"/>
    </location>
</feature>
<keyword evidence="1" id="KW-0732">Signal</keyword>
<organism evidence="3 4">
    <name type="scientific">Drosophila kikkawai</name>
    <name type="common">Fruit fly</name>
    <dbReference type="NCBI Taxonomy" id="30033"/>
    <lineage>
        <taxon>Eukaryota</taxon>
        <taxon>Metazoa</taxon>
        <taxon>Ecdysozoa</taxon>
        <taxon>Arthropoda</taxon>
        <taxon>Hexapoda</taxon>
        <taxon>Insecta</taxon>
        <taxon>Pterygota</taxon>
        <taxon>Neoptera</taxon>
        <taxon>Endopterygota</taxon>
        <taxon>Diptera</taxon>
        <taxon>Brachycera</taxon>
        <taxon>Muscomorpha</taxon>
        <taxon>Ephydroidea</taxon>
        <taxon>Drosophilidae</taxon>
        <taxon>Drosophila</taxon>
        <taxon>Sophophora</taxon>
    </lineage>
</organism>
<dbReference type="PANTHER" id="PTHR20987:SF0">
    <property type="entry name" value="CHITIN-BINDING TYPE-2 DOMAIN-CONTAINING PROTEIN-RELATED"/>
    <property type="match status" value="1"/>
</dbReference>
<reference evidence="4" key="2">
    <citation type="submission" date="2025-08" db="UniProtKB">
        <authorList>
            <consortium name="RefSeq"/>
        </authorList>
    </citation>
    <scope>IDENTIFICATION</scope>
    <source>
        <strain evidence="4">14028-0561.14</strain>
        <tissue evidence="4">Whole fly</tissue>
    </source>
</reference>
<dbReference type="SUPFAM" id="SSF57625">
    <property type="entry name" value="Invertebrate chitin-binding proteins"/>
    <property type="match status" value="1"/>
</dbReference>
<dbReference type="GeneID" id="108074831"/>
<keyword evidence="3" id="KW-1185">Reference proteome</keyword>
<evidence type="ECO:0000256" key="1">
    <source>
        <dbReference type="SAM" id="SignalP"/>
    </source>
</evidence>
<protein>
    <submittedName>
        <fullName evidence="4">Uncharacterized protein Peritrophin-15b isoform X1</fullName>
    </submittedName>
</protein>
<dbReference type="Gene3D" id="2.170.140.10">
    <property type="entry name" value="Chitin binding domain"/>
    <property type="match status" value="1"/>
</dbReference>
<evidence type="ECO:0000313" key="4">
    <source>
        <dbReference type="RefSeq" id="XP_070145173.1"/>
    </source>
</evidence>
<name>A0ABM4GR21_DROKI</name>
<dbReference type="Proteomes" id="UP001652661">
    <property type="component" value="Chromosome 2L"/>
</dbReference>